<dbReference type="InterPro" id="IPR006101">
    <property type="entry name" value="Glyco_hydro_2"/>
</dbReference>
<evidence type="ECO:0000256" key="4">
    <source>
        <dbReference type="SAM" id="MobiDB-lite"/>
    </source>
</evidence>
<dbReference type="SUPFAM" id="SSF51445">
    <property type="entry name" value="(Trans)glycosidases"/>
    <property type="match status" value="1"/>
</dbReference>
<keyword evidence="2 8" id="KW-0378">Hydrolase</keyword>
<dbReference type="InterPro" id="IPR008979">
    <property type="entry name" value="Galactose-bd-like_sf"/>
</dbReference>
<gene>
    <name evidence="8" type="ORF">RUMTOR_02191</name>
</gene>
<reference evidence="8 9" key="2">
    <citation type="submission" date="2007-04" db="EMBL/GenBank/DDBJ databases">
        <title>Draft genome sequence of Ruminococcus torques (ATCC 27756).</title>
        <authorList>
            <person name="Sudarsanam P."/>
            <person name="Ley R."/>
            <person name="Guruge J."/>
            <person name="Turnbaugh P.J."/>
            <person name="Mahowald M."/>
            <person name="Liep D."/>
            <person name="Gordon J."/>
        </authorList>
    </citation>
    <scope>NUCLEOTIDE SEQUENCE [LARGE SCALE GENOMIC DNA]</scope>
    <source>
        <strain evidence="8 9">ATCC 27756</strain>
    </source>
</reference>
<dbReference type="PANTHER" id="PTHR42732:SF1">
    <property type="entry name" value="BETA-MANNOSIDASE"/>
    <property type="match status" value="1"/>
</dbReference>
<accession>A5KPK7</accession>
<keyword evidence="5" id="KW-0472">Membrane</keyword>
<evidence type="ECO:0000256" key="6">
    <source>
        <dbReference type="SAM" id="SignalP"/>
    </source>
</evidence>
<dbReference type="Pfam" id="PF18565">
    <property type="entry name" value="Glyco_hydro2_C5"/>
    <property type="match status" value="1"/>
</dbReference>
<dbReference type="Pfam" id="PF00754">
    <property type="entry name" value="F5_F8_type_C"/>
    <property type="match status" value="1"/>
</dbReference>
<feature type="transmembrane region" description="Helical" evidence="5">
    <location>
        <begin position="1995"/>
        <end position="2015"/>
    </location>
</feature>
<dbReference type="Pfam" id="PF07532">
    <property type="entry name" value="Big_4"/>
    <property type="match status" value="2"/>
</dbReference>
<dbReference type="InterPro" id="IPR006104">
    <property type="entry name" value="Glyco_hydro_2_N"/>
</dbReference>
<comment type="caution">
    <text evidence="8">The sequence shown here is derived from an EMBL/GenBank/DDBJ whole genome shotgun (WGS) entry which is preliminary data.</text>
</comment>
<dbReference type="Gene3D" id="2.60.40.10">
    <property type="entry name" value="Immunoglobulins"/>
    <property type="match status" value="3"/>
</dbReference>
<dbReference type="Pfam" id="PF16355">
    <property type="entry name" value="DUF4982"/>
    <property type="match status" value="1"/>
</dbReference>
<feature type="domain" description="F5/8 type C" evidence="7">
    <location>
        <begin position="1339"/>
        <end position="1504"/>
    </location>
</feature>
<feature type="signal peptide" evidence="6">
    <location>
        <begin position="1"/>
        <end position="30"/>
    </location>
</feature>
<dbReference type="InterPro" id="IPR040605">
    <property type="entry name" value="Glyco_hydro2_dom5"/>
</dbReference>
<dbReference type="InterPro" id="IPR000421">
    <property type="entry name" value="FA58C"/>
</dbReference>
<feature type="compositionally biased region" description="Basic and acidic residues" evidence="4">
    <location>
        <begin position="1967"/>
        <end position="1981"/>
    </location>
</feature>
<dbReference type="Pfam" id="PF07523">
    <property type="entry name" value="Big_3"/>
    <property type="match status" value="3"/>
</dbReference>
<feature type="region of interest" description="Disordered" evidence="4">
    <location>
        <begin position="1964"/>
        <end position="1985"/>
    </location>
</feature>
<dbReference type="PRINTS" id="PR00132">
    <property type="entry name" value="GLHYDRLASE2"/>
</dbReference>
<dbReference type="SUPFAM" id="SSF49785">
    <property type="entry name" value="Galactose-binding domain-like"/>
    <property type="match status" value="3"/>
</dbReference>
<dbReference type="HOGENOM" id="CLU_001607_1_0_9"/>
<dbReference type="InterPro" id="IPR006103">
    <property type="entry name" value="Glyco_hydro_2_cat"/>
</dbReference>
<dbReference type="Pfam" id="PF02836">
    <property type="entry name" value="Glyco_hydro_2_C"/>
    <property type="match status" value="1"/>
</dbReference>
<dbReference type="GO" id="GO:0004553">
    <property type="term" value="F:hydrolase activity, hydrolyzing O-glycosyl compounds"/>
    <property type="evidence" value="ECO:0007669"/>
    <property type="project" value="InterPro"/>
</dbReference>
<dbReference type="RefSeq" id="WP_004847408.1">
    <property type="nucleotide sequence ID" value="NZ_DS264364.1"/>
</dbReference>
<protein>
    <submittedName>
        <fullName evidence="8">Glycosyl hydrolase family 2, sugar binding domain protein</fullName>
    </submittedName>
</protein>
<feature type="chain" id="PRO_5002684093" evidence="6">
    <location>
        <begin position="31"/>
        <end position="2021"/>
    </location>
</feature>
<name>A5KPK7_9FIRM</name>
<evidence type="ECO:0000313" key="8">
    <source>
        <dbReference type="EMBL" id="EDK23683.1"/>
    </source>
</evidence>
<dbReference type="GO" id="GO:0005975">
    <property type="term" value="P:carbohydrate metabolic process"/>
    <property type="evidence" value="ECO:0007669"/>
    <property type="project" value="InterPro"/>
</dbReference>
<dbReference type="PaxDb" id="411460-RUMTOR_02191"/>
<dbReference type="Gene3D" id="2.60.120.260">
    <property type="entry name" value="Galactose-binding domain-like"/>
    <property type="match status" value="3"/>
</dbReference>
<evidence type="ECO:0000256" key="3">
    <source>
        <dbReference type="ARBA" id="ARBA00023295"/>
    </source>
</evidence>
<dbReference type="CAZy" id="CBM32">
    <property type="family name" value="Carbohydrate-Binding Module Family 32"/>
</dbReference>
<dbReference type="Gene3D" id="3.20.20.80">
    <property type="entry name" value="Glycosidases"/>
    <property type="match status" value="1"/>
</dbReference>
<dbReference type="Pfam" id="PF00703">
    <property type="entry name" value="Glyco_hydro_2"/>
    <property type="match status" value="1"/>
</dbReference>
<proteinExistence type="inferred from homology"/>
<dbReference type="Proteomes" id="UP000003577">
    <property type="component" value="Unassembled WGS sequence"/>
</dbReference>
<evidence type="ECO:0000256" key="2">
    <source>
        <dbReference type="ARBA" id="ARBA00022801"/>
    </source>
</evidence>
<dbReference type="InterPro" id="IPR017853">
    <property type="entry name" value="GH"/>
</dbReference>
<dbReference type="PROSITE" id="PS50022">
    <property type="entry name" value="FA58C_3"/>
    <property type="match status" value="1"/>
</dbReference>
<comment type="similarity">
    <text evidence="1">Belongs to the glycosyl hydrolase 2 family.</text>
</comment>
<keyword evidence="3" id="KW-0326">Glycosidase</keyword>
<dbReference type="InterPro" id="IPR036156">
    <property type="entry name" value="Beta-gal/glucu_dom_sf"/>
</dbReference>
<dbReference type="CAZy" id="GH2">
    <property type="family name" value="Glycoside Hydrolase Family 2"/>
</dbReference>
<keyword evidence="5" id="KW-0812">Transmembrane</keyword>
<dbReference type="Pfam" id="PF02837">
    <property type="entry name" value="Glyco_hydro_2_N"/>
    <property type="match status" value="1"/>
</dbReference>
<evidence type="ECO:0000256" key="5">
    <source>
        <dbReference type="SAM" id="Phobius"/>
    </source>
</evidence>
<dbReference type="InterPro" id="IPR032311">
    <property type="entry name" value="DUF4982"/>
</dbReference>
<reference evidence="8 9" key="1">
    <citation type="submission" date="2007-03" db="EMBL/GenBank/DDBJ databases">
        <authorList>
            <person name="Fulton L."/>
            <person name="Clifton S."/>
            <person name="Fulton B."/>
            <person name="Xu J."/>
            <person name="Minx P."/>
            <person name="Pepin K.H."/>
            <person name="Johnson M."/>
            <person name="Thiruvilangam P."/>
            <person name="Bhonagiri V."/>
            <person name="Nash W.E."/>
            <person name="Mardis E.R."/>
            <person name="Wilson R.K."/>
        </authorList>
    </citation>
    <scope>NUCLEOTIDE SEQUENCE [LARGE SCALE GENOMIC DNA]</scope>
    <source>
        <strain evidence="8 9">ATCC 27756</strain>
    </source>
</reference>
<dbReference type="InterPro" id="IPR006102">
    <property type="entry name" value="Ig-like_GH2"/>
</dbReference>
<dbReference type="Gene3D" id="2.60.40.3630">
    <property type="match status" value="5"/>
</dbReference>
<dbReference type="InterPro" id="IPR013783">
    <property type="entry name" value="Ig-like_fold"/>
</dbReference>
<dbReference type="InterPro" id="IPR011081">
    <property type="entry name" value="Big_4"/>
</dbReference>
<evidence type="ECO:0000256" key="1">
    <source>
        <dbReference type="ARBA" id="ARBA00007401"/>
    </source>
</evidence>
<evidence type="ECO:0000313" key="9">
    <source>
        <dbReference type="Proteomes" id="UP000003577"/>
    </source>
</evidence>
<organism evidence="8 9">
    <name type="scientific">[Ruminococcus] torques ATCC 27756</name>
    <dbReference type="NCBI Taxonomy" id="411460"/>
    <lineage>
        <taxon>Bacteria</taxon>
        <taxon>Bacillati</taxon>
        <taxon>Bacillota</taxon>
        <taxon>Clostridia</taxon>
        <taxon>Lachnospirales</taxon>
        <taxon>Lachnospiraceae</taxon>
        <taxon>Mediterraneibacter</taxon>
    </lineage>
</organism>
<dbReference type="SUPFAM" id="SSF49303">
    <property type="entry name" value="beta-Galactosidase/glucuronidase domain"/>
    <property type="match status" value="1"/>
</dbReference>
<dbReference type="EMBL" id="AAVP02000012">
    <property type="protein sequence ID" value="EDK23683.1"/>
    <property type="molecule type" value="Genomic_DNA"/>
</dbReference>
<keyword evidence="6" id="KW-0732">Signal</keyword>
<dbReference type="InterPro" id="IPR051913">
    <property type="entry name" value="GH2_Domain-Containing"/>
</dbReference>
<keyword evidence="5" id="KW-1133">Transmembrane helix</keyword>
<dbReference type="PANTHER" id="PTHR42732">
    <property type="entry name" value="BETA-GALACTOSIDASE"/>
    <property type="match status" value="1"/>
</dbReference>
<evidence type="ECO:0000259" key="7">
    <source>
        <dbReference type="PROSITE" id="PS50022"/>
    </source>
</evidence>
<dbReference type="InterPro" id="IPR022038">
    <property type="entry name" value="Ig-like_bact"/>
</dbReference>
<sequence length="2021" mass="219577">MKNLKWKKAGSAVLATALAGSMVLPATAYAQGEIVQLEGGTSTQTNTAPEQVFLNKYSGTVRTQNFNDNWKFYLGDASGAQTPAFDDSSWDQVNLPHDYSIDQKYSQKMEAESGYLPGGTGWYRKNFTVDESLKGKRISIDFGGVYMNATIYVNGKKLGTHPNGYTPFSFDITDNVKFGKENVIAVKVDHQTPSSRFYSGSGIYRDVDFVVTDTVHVDKNGTKIETPDLKDHADGNNVAVKVKTTVVNESENNASVKVKHTIYPKNGTAEQAVGTFETEVATVDKGKSKDVQADFTVSGVKLWSTTTPNLYTVKTEVLMDGTTVDTYETDYGFRYFDFNNNTGFSLNGQKMKLQGVCMHHDQGALGSVANDRSTERQVEILKMMGCNSIRVTHNPASDELIDACNKHGILVIDEAFDGWVAPKNSNSNDYSKWFNKKIEDGNEIMGAAENMTWAQFDLTAMIERGQNDPAIIMWSLGNEMWEGTGGYSDDYKTAQDNLVKWAKAADTTRPVTTGDNKLKSNETGAITLGQELQKAGGIHGMNYSQEWKNHAGKTHYDMIHEAYPEWCMYGSETASAVNSRGIYKGMGSQTDYGDYDLTSYDTSAVGWGATASSAWYEVIKRDFIAGEYVWTGFDYIGEPTPWNGTGQGKPGNASRWPAPKSSYFGIVDTAGLPKDSYYFYQSQWNDSVNTLHILPAWNEEVVYKKSGNDVPVVVYSDAKKVELFFTPASGGEQRSLGAKEFTEKKTTAGYTYQMYEGTGKSNTEHENLYMTWMVPYEAGTITAKAWDKDGKEITENLQGRTSVTTAGEAKKLKVDVDRTKITANGEDLSYLTVSVTDDKGNLVPNADNKVTFEVSGDGVLAGVDNGRPVDHQSYRDDNRKAFSGQLVGIVQSTKSAGTITVKVKAEGMEDQTVTITTTPSSDSSESKKAISSVKMSKSYYVKVGNQPQLPGQVEVVLTDKTKTTGTVTWEKATAEQIGQAGTFSLTGTVSVEGVEKAETVSVNVNMIDTVAALLNYSTTTSVGVAPSLPTSRPAVMEDGTVLTAAFPVKWEAPEKGYDAEGIVNVTGTADVFGESMPVTATVRVQEAEYTVGNNVAKEAMTLSQDIPQEMQSDDLEAIRDGNRTVDGNQGGNTNSTMWSNYKNSKDAKDNDADITFQYATQQIFNQIKIFFRSDSHAASYPADNTTKIYVSETGEEGTWTEVTATESHPEELPAIGVVEYTYDFVPTKAVFVKIHVVNNPDASGKGGGFTCTGIVEAELYLANQADFTTNTTAKLESLKINETSAPAEVLAAGAGSWGTKEVEAKTVEAVGADNAAVTVLPTYENAVRIIIESEDHKTTNTFVVNLDADATDDSKDYDKAKITSTVGSAQSGNEKEKAFDGDTNTLWHTQWNNTNPAERWIEMELEDVQNVIGLRYLPRQNGGQNGIVKTYKIEVKAAEGDEWKEVAVTEGTKVWAVDNTWKMAKFETPVQAKYIRFSGVETHDDQGGNKWMSAAEIRVKVTKEEVVPPTATELSLKAQPTKTAYAVGEKFDPAGLVIGVKYSDGTEKEVAYGQDNAGEFTFNPTLSTALTKDYTKVEVGYAGLKLDVNITVSESEPVIPEALEVVSAPAKTEYEEGEMFNPAGLSVKIKYSDGSYGDEVAYGTANADQFTFNPTLDTALKTSDEKVTVTYAEKTADIKIKVNKKTPVVPENPTVEKVEIKANPAKTEYKEGDKFDPTGLVLTVKYDKGEDKEVAYGDATKADFTFIPSLDTALKTSDEKVTVTYAGKTAEIGIEVKADTPVEPEKPTVDKIAVKKVPAKTTYKAGETFDPSGLVLTVTMSDKTTKEVAYGNETAKDFVFNPTLDTALTEGMNKVDVTYAGKTVDIGIEVKADTPVEPEKPTVEKVEIKANPAKTEYKAGETFDPTGMSLTVTMSDGTTKVVAYGPETAKDFSFNPSLNTKLTADTKKVTVTYGGQSADVAVSVKADPSEDKKPNTEKPDKGGAVQTGDNFNVTLLIGLVVLAGAVAGGAALTIFKRNKRK</sequence>
<dbReference type="GeneID" id="97328096"/>